<dbReference type="EMBL" id="JACBYQ010000001">
    <property type="protein sequence ID" value="NYE94325.1"/>
    <property type="molecule type" value="Genomic_DNA"/>
</dbReference>
<evidence type="ECO:0000313" key="2">
    <source>
        <dbReference type="Proteomes" id="UP000521748"/>
    </source>
</evidence>
<accession>A0A7Y9S554</accession>
<gene>
    <name evidence="1" type="ORF">FHU41_000546</name>
</gene>
<dbReference type="RefSeq" id="WP_179388099.1">
    <property type="nucleotide sequence ID" value="NZ_JACBYQ010000001.1"/>
</dbReference>
<protein>
    <submittedName>
        <fullName evidence="1">Uncharacterized protein</fullName>
    </submittedName>
</protein>
<proteinExistence type="predicted"/>
<keyword evidence="2" id="KW-1185">Reference proteome</keyword>
<dbReference type="Proteomes" id="UP000521748">
    <property type="component" value="Unassembled WGS sequence"/>
</dbReference>
<organism evidence="1 2">
    <name type="scientific">Psychromicrobium silvestre</name>
    <dbReference type="NCBI Taxonomy" id="1645614"/>
    <lineage>
        <taxon>Bacteria</taxon>
        <taxon>Bacillati</taxon>
        <taxon>Actinomycetota</taxon>
        <taxon>Actinomycetes</taxon>
        <taxon>Micrococcales</taxon>
        <taxon>Micrococcaceae</taxon>
        <taxon>Psychromicrobium</taxon>
    </lineage>
</organism>
<comment type="caution">
    <text evidence="1">The sequence shown here is derived from an EMBL/GenBank/DDBJ whole genome shotgun (WGS) entry which is preliminary data.</text>
</comment>
<name>A0A7Y9S554_9MICC</name>
<dbReference type="AlphaFoldDB" id="A0A7Y9S554"/>
<evidence type="ECO:0000313" key="1">
    <source>
        <dbReference type="EMBL" id="NYE94325.1"/>
    </source>
</evidence>
<sequence length="73" mass="7989">MIKRIFWLGLGVTVGVIAARKLGQAQQSIGPAGLNRAVGRINDDLHNFADAVWDGMNRRETELRSALGLDDEN</sequence>
<reference evidence="1 2" key="1">
    <citation type="submission" date="2020-07" db="EMBL/GenBank/DDBJ databases">
        <title>Sequencing the genomes of 1000 actinobacteria strains.</title>
        <authorList>
            <person name="Klenk H.-P."/>
        </authorList>
    </citation>
    <scope>NUCLEOTIDE SEQUENCE [LARGE SCALE GENOMIC DNA]</scope>
    <source>
        <strain evidence="1 2">DSM 102047</strain>
    </source>
</reference>